<gene>
    <name evidence="1" type="ORF">KDD93_07390</name>
</gene>
<protein>
    <submittedName>
        <fullName evidence="1">Type II secretion system protein</fullName>
    </submittedName>
</protein>
<proteinExistence type="predicted"/>
<accession>A0ABS5HJE3</accession>
<organism evidence="1 2">
    <name type="scientific">Campylobacter anatolicus</name>
    <dbReference type="NCBI Taxonomy" id="2829105"/>
    <lineage>
        <taxon>Bacteria</taxon>
        <taxon>Pseudomonadati</taxon>
        <taxon>Campylobacterota</taxon>
        <taxon>Epsilonproteobacteria</taxon>
        <taxon>Campylobacterales</taxon>
        <taxon>Campylobacteraceae</taxon>
        <taxon>Campylobacter</taxon>
    </lineage>
</organism>
<evidence type="ECO:0000313" key="1">
    <source>
        <dbReference type="EMBL" id="MBR8464385.1"/>
    </source>
</evidence>
<dbReference type="RefSeq" id="WP_212142283.1">
    <property type="nucleotide sequence ID" value="NZ_JAGSSW010000007.1"/>
</dbReference>
<keyword evidence="2" id="KW-1185">Reference proteome</keyword>
<evidence type="ECO:0000313" key="2">
    <source>
        <dbReference type="Proteomes" id="UP000682951"/>
    </source>
</evidence>
<reference evidence="1 2" key="1">
    <citation type="submission" date="2021-04" db="EMBL/GenBank/DDBJ databases">
        <title>Molecular and phenotypic characterization and identification of bacterial isolates recovered from the Anatolian ground squirrels (Spermophilus xanthoprymnus) and which have the potential to form a new species in the Campylobacter genus.</title>
        <authorList>
            <person name="Aydin F."/>
            <person name="Abay S."/>
            <person name="Kayman T."/>
            <person name="Karakaya E."/>
            <person name="Mustak H.K."/>
            <person name="Mustak I.B."/>
            <person name="Bilgin N."/>
            <person name="Duzler A."/>
            <person name="Sahin O."/>
            <person name="Guran O."/>
            <person name="Saticioglu I.B."/>
        </authorList>
    </citation>
    <scope>NUCLEOTIDE SEQUENCE [LARGE SCALE GENOMIC DNA]</scope>
    <source>
        <strain evidence="2">faydin-G24</strain>
    </source>
</reference>
<comment type="caution">
    <text evidence="1">The sequence shown here is derived from an EMBL/GenBank/DDBJ whole genome shotgun (WGS) entry which is preliminary data.</text>
</comment>
<name>A0ABS5HJE3_9BACT</name>
<sequence>MRDAFSLITAIFFMILVSALSILALSFANFTSRQSGEIYLREQAELLAQGATEVAMLKAFKHDFNSGCLKYISGKFTNDDVNILLNYEVYIKFFGDIAACRGEKIQTPQSVGTMMIDVFVYSPDTNATNKISFHKRTLQKL</sequence>
<dbReference type="EMBL" id="JAGSSW010000007">
    <property type="protein sequence ID" value="MBR8464385.1"/>
    <property type="molecule type" value="Genomic_DNA"/>
</dbReference>
<dbReference type="Proteomes" id="UP000682951">
    <property type="component" value="Unassembled WGS sequence"/>
</dbReference>